<keyword evidence="8 10" id="KW-0333">Golgi apparatus</keyword>
<comment type="similarity">
    <text evidence="2 10">Belongs to the glycosyltransferase 31 family.</text>
</comment>
<dbReference type="GO" id="GO:0000139">
    <property type="term" value="C:Golgi membrane"/>
    <property type="evidence" value="ECO:0007669"/>
    <property type="project" value="UniProtKB-SubCell"/>
</dbReference>
<accession>A0A183GVI1</accession>
<evidence type="ECO:0000256" key="9">
    <source>
        <dbReference type="ARBA" id="ARBA00023136"/>
    </source>
</evidence>
<keyword evidence="7" id="KW-1133">Transmembrane helix</keyword>
<protein>
    <recommendedName>
        <fullName evidence="10">Hexosyltransferase</fullName>
        <ecNumber evidence="10">2.4.1.-</ecNumber>
    </recommendedName>
</protein>
<evidence type="ECO:0000256" key="5">
    <source>
        <dbReference type="ARBA" id="ARBA00022692"/>
    </source>
</evidence>
<reference evidence="12" key="1">
    <citation type="submission" date="2019-09" db="UniProtKB">
        <authorList>
            <consortium name="WormBaseParasite"/>
        </authorList>
    </citation>
    <scope>IDENTIFICATION</scope>
</reference>
<evidence type="ECO:0000256" key="10">
    <source>
        <dbReference type="RuleBase" id="RU363063"/>
    </source>
</evidence>
<keyword evidence="3 10" id="KW-0328">Glycosyltransferase</keyword>
<keyword evidence="6" id="KW-0735">Signal-anchor</keyword>
<sequence>LLPFRLICYTQNDMLSSKPLRMEASECTRQYFPNRSPDPECMLSTMPGIRLRPRLPERPQKILFIRTGPNSLDYRSFIRDTWKAQVEPFAPIVFVCANGATDITPEADQYGERLVGNHAFHRCTRLNQTLDRAELMLPAVKQQLFLDMLQFDFADSYHNLSLKMMAIYGFVMNELPTVDDIIVTNDDTIVNATALAQLFPTGRSGSWMIGKVSRGYPRLFMSWLPWHVPGEMYANLCYPRFTQVSSS</sequence>
<organism evidence="11 12">
    <name type="scientific">Heligmosomoides polygyrus</name>
    <name type="common">Parasitic roundworm</name>
    <dbReference type="NCBI Taxonomy" id="6339"/>
    <lineage>
        <taxon>Eukaryota</taxon>
        <taxon>Metazoa</taxon>
        <taxon>Ecdysozoa</taxon>
        <taxon>Nematoda</taxon>
        <taxon>Chromadorea</taxon>
        <taxon>Rhabditida</taxon>
        <taxon>Rhabditina</taxon>
        <taxon>Rhabditomorpha</taxon>
        <taxon>Strongyloidea</taxon>
        <taxon>Heligmosomidae</taxon>
        <taxon>Heligmosomoides</taxon>
    </lineage>
</organism>
<dbReference type="Proteomes" id="UP000050761">
    <property type="component" value="Unassembled WGS sequence"/>
</dbReference>
<evidence type="ECO:0000313" key="11">
    <source>
        <dbReference type="Proteomes" id="UP000050761"/>
    </source>
</evidence>
<dbReference type="InterPro" id="IPR002659">
    <property type="entry name" value="Glyco_trans_31"/>
</dbReference>
<dbReference type="PANTHER" id="PTHR11214:SF378">
    <property type="entry name" value="BETA-1,3-GALACTOSYLTRANSFERASE 4"/>
    <property type="match status" value="1"/>
</dbReference>
<dbReference type="Pfam" id="PF01762">
    <property type="entry name" value="Galactosyl_T"/>
    <property type="match status" value="1"/>
</dbReference>
<evidence type="ECO:0000256" key="3">
    <source>
        <dbReference type="ARBA" id="ARBA00022676"/>
    </source>
</evidence>
<proteinExistence type="inferred from homology"/>
<name>A0A183GVI1_HELPZ</name>
<keyword evidence="4" id="KW-0808">Transferase</keyword>
<evidence type="ECO:0000256" key="4">
    <source>
        <dbReference type="ARBA" id="ARBA00022679"/>
    </source>
</evidence>
<dbReference type="GO" id="GO:0016758">
    <property type="term" value="F:hexosyltransferase activity"/>
    <property type="evidence" value="ECO:0007669"/>
    <property type="project" value="InterPro"/>
</dbReference>
<evidence type="ECO:0000256" key="7">
    <source>
        <dbReference type="ARBA" id="ARBA00022989"/>
    </source>
</evidence>
<keyword evidence="5" id="KW-0812">Transmembrane</keyword>
<evidence type="ECO:0000256" key="8">
    <source>
        <dbReference type="ARBA" id="ARBA00023034"/>
    </source>
</evidence>
<comment type="subcellular location">
    <subcellularLocation>
        <location evidence="1 10">Golgi apparatus membrane</location>
        <topology evidence="1 10">Single-pass type II membrane protein</topology>
    </subcellularLocation>
</comment>
<dbReference type="EC" id="2.4.1.-" evidence="10"/>
<keyword evidence="11" id="KW-1185">Reference proteome</keyword>
<evidence type="ECO:0000256" key="2">
    <source>
        <dbReference type="ARBA" id="ARBA00008661"/>
    </source>
</evidence>
<evidence type="ECO:0000313" key="12">
    <source>
        <dbReference type="WBParaSite" id="HPBE_0002670101-mRNA-1"/>
    </source>
</evidence>
<evidence type="ECO:0000256" key="1">
    <source>
        <dbReference type="ARBA" id="ARBA00004323"/>
    </source>
</evidence>
<evidence type="ECO:0000256" key="6">
    <source>
        <dbReference type="ARBA" id="ARBA00022968"/>
    </source>
</evidence>
<keyword evidence="9" id="KW-0472">Membrane</keyword>
<dbReference type="AlphaFoldDB" id="A0A183GVI1"/>
<dbReference type="PANTHER" id="PTHR11214">
    <property type="entry name" value="BETA-1,3-N-ACETYLGLUCOSAMINYLTRANSFERASE"/>
    <property type="match status" value="1"/>
</dbReference>
<dbReference type="GO" id="GO:0006493">
    <property type="term" value="P:protein O-linked glycosylation"/>
    <property type="evidence" value="ECO:0007669"/>
    <property type="project" value="TreeGrafter"/>
</dbReference>
<dbReference type="WBParaSite" id="HPBE_0002670101-mRNA-1">
    <property type="protein sequence ID" value="HPBE_0002670101-mRNA-1"/>
    <property type="gene ID" value="HPBE_0002670101"/>
</dbReference>